<dbReference type="PROSITE" id="PS51708">
    <property type="entry name" value="CHAD"/>
    <property type="match status" value="1"/>
</dbReference>
<dbReference type="EMBL" id="JACHXU010000036">
    <property type="protein sequence ID" value="MBB3210366.1"/>
    <property type="molecule type" value="Genomic_DNA"/>
</dbReference>
<feature type="compositionally biased region" description="Acidic residues" evidence="1">
    <location>
        <begin position="342"/>
        <end position="353"/>
    </location>
</feature>
<gene>
    <name evidence="3" type="ORF">FHS27_006213</name>
</gene>
<comment type="caution">
    <text evidence="3">The sequence shown here is derived from an EMBL/GenBank/DDBJ whole genome shotgun (WGS) entry which is preliminary data.</text>
</comment>
<dbReference type="AlphaFoldDB" id="A0A7W5H9Q9"/>
<dbReference type="PANTHER" id="PTHR39339">
    <property type="entry name" value="SLR1444 PROTEIN"/>
    <property type="match status" value="1"/>
</dbReference>
<dbReference type="InterPro" id="IPR038186">
    <property type="entry name" value="CHAD_dom_sf"/>
</dbReference>
<dbReference type="Pfam" id="PF05235">
    <property type="entry name" value="CHAD"/>
    <property type="match status" value="1"/>
</dbReference>
<dbReference type="InterPro" id="IPR007899">
    <property type="entry name" value="CHAD_dom"/>
</dbReference>
<organism evidence="3 4">
    <name type="scientific">Aporhodopirellula rubra</name>
    <dbReference type="NCBI Taxonomy" id="980271"/>
    <lineage>
        <taxon>Bacteria</taxon>
        <taxon>Pseudomonadati</taxon>
        <taxon>Planctomycetota</taxon>
        <taxon>Planctomycetia</taxon>
        <taxon>Pirellulales</taxon>
        <taxon>Pirellulaceae</taxon>
        <taxon>Aporhodopirellula</taxon>
    </lineage>
</organism>
<dbReference type="PANTHER" id="PTHR39339:SF1">
    <property type="entry name" value="CHAD DOMAIN-CONTAINING PROTEIN"/>
    <property type="match status" value="1"/>
</dbReference>
<evidence type="ECO:0000313" key="3">
    <source>
        <dbReference type="EMBL" id="MBB3210366.1"/>
    </source>
</evidence>
<keyword evidence="4" id="KW-1185">Reference proteome</keyword>
<dbReference type="RefSeq" id="WP_184309622.1">
    <property type="nucleotide sequence ID" value="NZ_JACHXU010000036.1"/>
</dbReference>
<proteinExistence type="predicted"/>
<reference evidence="3 4" key="1">
    <citation type="submission" date="2020-08" db="EMBL/GenBank/DDBJ databases">
        <title>Genomic Encyclopedia of Type Strains, Phase III (KMG-III): the genomes of soil and plant-associated and newly described type strains.</title>
        <authorList>
            <person name="Whitman W."/>
        </authorList>
    </citation>
    <scope>NUCLEOTIDE SEQUENCE [LARGE SCALE GENOMIC DNA]</scope>
    <source>
        <strain evidence="3 4">CECT 8075</strain>
    </source>
</reference>
<feature type="region of interest" description="Disordered" evidence="1">
    <location>
        <begin position="309"/>
        <end position="362"/>
    </location>
</feature>
<dbReference type="Gene3D" id="1.40.20.10">
    <property type="entry name" value="CHAD domain"/>
    <property type="match status" value="1"/>
</dbReference>
<dbReference type="Proteomes" id="UP000536179">
    <property type="component" value="Unassembled WGS sequence"/>
</dbReference>
<evidence type="ECO:0000259" key="2">
    <source>
        <dbReference type="PROSITE" id="PS51708"/>
    </source>
</evidence>
<protein>
    <submittedName>
        <fullName evidence="3">CHAD domain-containing protein</fullName>
    </submittedName>
</protein>
<feature type="domain" description="CHAD" evidence="2">
    <location>
        <begin position="14"/>
        <end position="292"/>
    </location>
</feature>
<feature type="compositionally biased region" description="Basic and acidic residues" evidence="1">
    <location>
        <begin position="313"/>
        <end position="323"/>
    </location>
</feature>
<accession>A0A7W5H9Q9</accession>
<evidence type="ECO:0000256" key="1">
    <source>
        <dbReference type="SAM" id="MobiDB-lite"/>
    </source>
</evidence>
<sequence>MTKAKKSAPQFKSTVPVTIAAKASLEDRLKAVWQRAPKAAKKATEDVENVHQLRVSVRRASAAMELYAPLLPTKRTRVLKKQLRALRKAAGPARDLDILKERVEKHSAESTEPAFAALLEFVRARRAAAQRPVKRAYVKAKRQDFRSNAKSLAKSAKWRGDGAEPDFGTFARAQFEPMTDRFFAAARVDMSDIEALHQLRIEGKTVRYAIDLLSSALGGKFAKRNSTVFAKLQNKLGDINDHASAVDFYEGLLKAKGIRGCKPAIREMIEFEKTQLESSREDFSKWWSIERVSEMQQQFADAISLDDAGTIDQEQRPDAHPSEEPDAEASSVAGDRQRDTTENDSEATPEEDTELHANSSKA</sequence>
<dbReference type="SMART" id="SM00880">
    <property type="entry name" value="CHAD"/>
    <property type="match status" value="1"/>
</dbReference>
<name>A0A7W5H9Q9_9BACT</name>
<evidence type="ECO:0000313" key="4">
    <source>
        <dbReference type="Proteomes" id="UP000536179"/>
    </source>
</evidence>